<dbReference type="Pfam" id="PF00498">
    <property type="entry name" value="FHA"/>
    <property type="match status" value="1"/>
</dbReference>
<evidence type="ECO:0000313" key="3">
    <source>
        <dbReference type="Proteomes" id="UP000178943"/>
    </source>
</evidence>
<dbReference type="AlphaFoldDB" id="A0A1F5VUR0"/>
<comment type="caution">
    <text evidence="2">The sequence shown here is derived from an EMBL/GenBank/DDBJ whole genome shotgun (WGS) entry which is preliminary data.</text>
</comment>
<dbReference type="Gene3D" id="2.60.200.20">
    <property type="match status" value="1"/>
</dbReference>
<dbReference type="InterPro" id="IPR000253">
    <property type="entry name" value="FHA_dom"/>
</dbReference>
<dbReference type="InterPro" id="IPR050923">
    <property type="entry name" value="Cell_Proc_Reg/RNA_Proc"/>
</dbReference>
<dbReference type="Proteomes" id="UP000178943">
    <property type="component" value="Unassembled WGS sequence"/>
</dbReference>
<dbReference type="STRING" id="1817863.A2Y62_09430"/>
<dbReference type="SMART" id="SM00240">
    <property type="entry name" value="FHA"/>
    <property type="match status" value="1"/>
</dbReference>
<organism evidence="2 3">
    <name type="scientific">Candidatus Fischerbacteria bacterium RBG_13_37_8</name>
    <dbReference type="NCBI Taxonomy" id="1817863"/>
    <lineage>
        <taxon>Bacteria</taxon>
        <taxon>Candidatus Fischeribacteriota</taxon>
    </lineage>
</organism>
<dbReference type="PANTHER" id="PTHR23308">
    <property type="entry name" value="NUCLEAR INHIBITOR OF PROTEIN PHOSPHATASE-1"/>
    <property type="match status" value="1"/>
</dbReference>
<reference evidence="2 3" key="1">
    <citation type="journal article" date="2016" name="Nat. Commun.">
        <title>Thousands of microbial genomes shed light on interconnected biogeochemical processes in an aquifer system.</title>
        <authorList>
            <person name="Anantharaman K."/>
            <person name="Brown C.T."/>
            <person name="Hug L.A."/>
            <person name="Sharon I."/>
            <person name="Castelle C.J."/>
            <person name="Probst A.J."/>
            <person name="Thomas B.C."/>
            <person name="Singh A."/>
            <person name="Wilkins M.J."/>
            <person name="Karaoz U."/>
            <person name="Brodie E.L."/>
            <person name="Williams K.H."/>
            <person name="Hubbard S.S."/>
            <person name="Banfield J.F."/>
        </authorList>
    </citation>
    <scope>NUCLEOTIDE SEQUENCE [LARGE SCALE GENOMIC DNA]</scope>
</reference>
<accession>A0A1F5VUR0</accession>
<dbReference type="CDD" id="cd00060">
    <property type="entry name" value="FHA"/>
    <property type="match status" value="1"/>
</dbReference>
<proteinExistence type="predicted"/>
<evidence type="ECO:0000259" key="1">
    <source>
        <dbReference type="PROSITE" id="PS50006"/>
    </source>
</evidence>
<dbReference type="InterPro" id="IPR008984">
    <property type="entry name" value="SMAD_FHA_dom_sf"/>
</dbReference>
<evidence type="ECO:0000313" key="2">
    <source>
        <dbReference type="EMBL" id="OGF67202.1"/>
    </source>
</evidence>
<dbReference type="PROSITE" id="PS50006">
    <property type="entry name" value="FHA_DOMAIN"/>
    <property type="match status" value="1"/>
</dbReference>
<sequence length="142" mass="16384">MALIKFAVPTYNQQQEYEYEVTEEEISIGRDADNQIALEDEHASRYHARIVLTASGYMLVDNNSANGTFVQKKRIEKYVIKECDEGFCYTSGGTHSNICVQKESVPNSGRLYNESLRCHEGYKEIRDHYTRLILECVPLEHQ</sequence>
<feature type="domain" description="FHA" evidence="1">
    <location>
        <begin position="26"/>
        <end position="75"/>
    </location>
</feature>
<dbReference type="SUPFAM" id="SSF49879">
    <property type="entry name" value="SMAD/FHA domain"/>
    <property type="match status" value="1"/>
</dbReference>
<dbReference type="EMBL" id="MFGW01000067">
    <property type="protein sequence ID" value="OGF67202.1"/>
    <property type="molecule type" value="Genomic_DNA"/>
</dbReference>
<name>A0A1F5VUR0_9BACT</name>
<protein>
    <recommendedName>
        <fullName evidence="1">FHA domain-containing protein</fullName>
    </recommendedName>
</protein>
<gene>
    <name evidence="2" type="ORF">A2Y62_09430</name>
</gene>